<dbReference type="PANTHER" id="PTHR39596">
    <property type="match status" value="1"/>
</dbReference>
<evidence type="ECO:0000256" key="1">
    <source>
        <dbReference type="SAM" id="Phobius"/>
    </source>
</evidence>
<evidence type="ECO:0000313" key="3">
    <source>
        <dbReference type="Proteomes" id="UP001160390"/>
    </source>
</evidence>
<keyword evidence="1" id="KW-0812">Transmembrane</keyword>
<dbReference type="Proteomes" id="UP001160390">
    <property type="component" value="Unassembled WGS sequence"/>
</dbReference>
<evidence type="ECO:0008006" key="4">
    <source>
        <dbReference type="Google" id="ProtNLM"/>
    </source>
</evidence>
<keyword evidence="3" id="KW-1185">Reference proteome</keyword>
<name>A0AA35LUB9_9HYPO</name>
<gene>
    <name evidence="2" type="ORF">CCHLO57077_00017919</name>
</gene>
<keyword evidence="1" id="KW-1133">Transmembrane helix</keyword>
<accession>A0AA35LUB9</accession>
<organism evidence="2 3">
    <name type="scientific">Clonostachys chloroleuca</name>
    <dbReference type="NCBI Taxonomy" id="1926264"/>
    <lineage>
        <taxon>Eukaryota</taxon>
        <taxon>Fungi</taxon>
        <taxon>Dikarya</taxon>
        <taxon>Ascomycota</taxon>
        <taxon>Pezizomycotina</taxon>
        <taxon>Sordariomycetes</taxon>
        <taxon>Hypocreomycetidae</taxon>
        <taxon>Hypocreales</taxon>
        <taxon>Bionectriaceae</taxon>
        <taxon>Clonostachys</taxon>
    </lineage>
</organism>
<evidence type="ECO:0000313" key="2">
    <source>
        <dbReference type="EMBL" id="CAI6079162.1"/>
    </source>
</evidence>
<dbReference type="EMBL" id="CABFNP030000696">
    <property type="protein sequence ID" value="CAI6079162.1"/>
    <property type="molecule type" value="Genomic_DNA"/>
</dbReference>
<dbReference type="AlphaFoldDB" id="A0AA35LUB9"/>
<dbReference type="PANTHER" id="PTHR39596:SF4">
    <property type="entry name" value="HET DOMAIN PROTEIN (AFU_ORTHOLOGUE AFUA_3G03140)-RELATED"/>
    <property type="match status" value="1"/>
</dbReference>
<keyword evidence="1" id="KW-0472">Membrane</keyword>
<reference evidence="2" key="1">
    <citation type="submission" date="2023-01" db="EMBL/GenBank/DDBJ databases">
        <authorList>
            <person name="Piombo E."/>
        </authorList>
    </citation>
    <scope>NUCLEOTIDE SEQUENCE</scope>
</reference>
<comment type="caution">
    <text evidence="2">The sequence shown here is derived from an EMBL/GenBank/DDBJ whole genome shotgun (WGS) entry which is preliminary data.</text>
</comment>
<feature type="transmembrane region" description="Helical" evidence="1">
    <location>
        <begin position="12"/>
        <end position="33"/>
    </location>
</feature>
<protein>
    <recommendedName>
        <fullName evidence="4">Heterokaryon incompatibility domain-containing protein</fullName>
    </recommendedName>
</protein>
<proteinExistence type="predicted"/>
<sequence>MPCISKGQNTSWAGWIRLNGFLAVVTSFLCVLFPRKKAKLYDPLPPLAIIDGTSQGSTYNGLDSLSKDTANVRITTRAKPDPTYGGEETEATPLLATILDSARPKPTLNLELADAAGHQKLVSAIRDSQGIIHLQPKENVPTKTLRLILRIIVSQEREGTADVELGQRIKYSDEITGPHDIAGDSRGTGHVVESIIAGEFDENEDAESLIKVEPPENQSMHAPTYDLHTNACHRIKWDKKSYLHCKTPPAYCPRKLQYIPASRRTMAISHVWSHGQGGRPRLGINSCRFQWYLAIAKSQWNSHCDSFWIDAACIPDEYGLRREAIANINKVFGNAAVVLVIDGGIMECVASNSEEDMELVHDA</sequence>